<evidence type="ECO:0000256" key="2">
    <source>
        <dbReference type="ARBA" id="ARBA00022603"/>
    </source>
</evidence>
<dbReference type="GO" id="GO:0042558">
    <property type="term" value="P:pteridine-containing compound metabolic process"/>
    <property type="evidence" value="ECO:0007669"/>
    <property type="project" value="InterPro"/>
</dbReference>
<dbReference type="EC" id="2.5.1.15" evidence="5"/>
<dbReference type="PROSITE" id="PS50972">
    <property type="entry name" value="PTERIN_BINDING"/>
    <property type="match status" value="1"/>
</dbReference>
<evidence type="ECO:0000256" key="1">
    <source>
        <dbReference type="ARBA" id="ARBA00010398"/>
    </source>
</evidence>
<evidence type="ECO:0000313" key="5">
    <source>
        <dbReference type="EMBL" id="MBI5250597.1"/>
    </source>
</evidence>
<dbReference type="GO" id="GO:0005829">
    <property type="term" value="C:cytosol"/>
    <property type="evidence" value="ECO:0007669"/>
    <property type="project" value="TreeGrafter"/>
</dbReference>
<dbReference type="NCBIfam" id="NF005719">
    <property type="entry name" value="PRK07535.1"/>
    <property type="match status" value="1"/>
</dbReference>
<comment type="similarity">
    <text evidence="1">Belongs to the vitamin-B12 dependent methionine synthase family.</text>
</comment>
<dbReference type="GO" id="GO:0004156">
    <property type="term" value="F:dihydropteroate synthase activity"/>
    <property type="evidence" value="ECO:0007669"/>
    <property type="project" value="UniProtKB-EC"/>
</dbReference>
<evidence type="ECO:0000256" key="3">
    <source>
        <dbReference type="ARBA" id="ARBA00022679"/>
    </source>
</evidence>
<dbReference type="SUPFAM" id="SSF51717">
    <property type="entry name" value="Dihydropteroate synthetase-like"/>
    <property type="match status" value="1"/>
</dbReference>
<dbReference type="Gene3D" id="3.20.20.20">
    <property type="entry name" value="Dihydropteroate synthase-like"/>
    <property type="match status" value="1"/>
</dbReference>
<proteinExistence type="inferred from homology"/>
<dbReference type="InterPro" id="IPR000489">
    <property type="entry name" value="Pterin-binding_dom"/>
</dbReference>
<feature type="domain" description="Pterin-binding" evidence="4">
    <location>
        <begin position="1"/>
        <end position="246"/>
    </location>
</feature>
<dbReference type="GO" id="GO:0008705">
    <property type="term" value="F:methionine synthase activity"/>
    <property type="evidence" value="ECO:0007669"/>
    <property type="project" value="TreeGrafter"/>
</dbReference>
<name>A0A9D6V7S7_9BACT</name>
<evidence type="ECO:0000313" key="6">
    <source>
        <dbReference type="Proteomes" id="UP000807825"/>
    </source>
</evidence>
<accession>A0A9D6V7S7</accession>
<organism evidence="5 6">
    <name type="scientific">Desulfomonile tiedjei</name>
    <dbReference type="NCBI Taxonomy" id="2358"/>
    <lineage>
        <taxon>Bacteria</taxon>
        <taxon>Pseudomonadati</taxon>
        <taxon>Thermodesulfobacteriota</taxon>
        <taxon>Desulfomonilia</taxon>
        <taxon>Desulfomonilales</taxon>
        <taxon>Desulfomonilaceae</taxon>
        <taxon>Desulfomonile</taxon>
    </lineage>
</organism>
<dbReference type="Proteomes" id="UP000807825">
    <property type="component" value="Unassembled WGS sequence"/>
</dbReference>
<dbReference type="PANTHER" id="PTHR45833">
    <property type="entry name" value="METHIONINE SYNTHASE"/>
    <property type="match status" value="1"/>
</dbReference>
<comment type="caution">
    <text evidence="5">The sequence shown here is derived from an EMBL/GenBank/DDBJ whole genome shotgun (WGS) entry which is preliminary data.</text>
</comment>
<dbReference type="EMBL" id="JACRDE010000366">
    <property type="protein sequence ID" value="MBI5250597.1"/>
    <property type="molecule type" value="Genomic_DNA"/>
</dbReference>
<dbReference type="InterPro" id="IPR011005">
    <property type="entry name" value="Dihydropteroate_synth-like_sf"/>
</dbReference>
<dbReference type="AlphaFoldDB" id="A0A9D6V7S7"/>
<keyword evidence="3 5" id="KW-0808">Transferase</keyword>
<evidence type="ECO:0000259" key="4">
    <source>
        <dbReference type="PROSITE" id="PS50972"/>
    </source>
</evidence>
<dbReference type="GO" id="GO:0032259">
    <property type="term" value="P:methylation"/>
    <property type="evidence" value="ECO:0007669"/>
    <property type="project" value="UniProtKB-KW"/>
</dbReference>
<sequence length="270" mass="29551">MIVIGEKINGTRKPVAKAIQERDAAFIRDLARRQFENGASYLDINAGTLPKREPEDMAWLVEHIQESVPDAILCLDSANPVALKAGIEKAAKTPMLNSLSGEKFRIDGVLPLACEFKTELIILALDDKGIPRTSEGRLAIVRNLIEMTRAGGLPDEKLFVDPLVMAISTGTGNGNISLETCRMIHEEFPRVHLTCGLSNISFGMPLRSVLNQAFIVLTIQAGMDSVIVNPEERELRAIMMAAETVLGMDRHCMNFNRAFRAGKIGPKATA</sequence>
<gene>
    <name evidence="5" type="ORF">HY912_13990</name>
</gene>
<protein>
    <submittedName>
        <fullName evidence="5">Dihydropteroate synthase</fullName>
        <ecNumber evidence="5">2.5.1.15</ecNumber>
    </submittedName>
</protein>
<keyword evidence="2" id="KW-0489">Methyltransferase</keyword>
<reference evidence="5" key="1">
    <citation type="submission" date="2020-07" db="EMBL/GenBank/DDBJ databases">
        <title>Huge and variable diversity of episymbiotic CPR bacteria and DPANN archaea in groundwater ecosystems.</title>
        <authorList>
            <person name="He C.Y."/>
            <person name="Keren R."/>
            <person name="Whittaker M."/>
            <person name="Farag I.F."/>
            <person name="Doudna J."/>
            <person name="Cate J.H.D."/>
            <person name="Banfield J.F."/>
        </authorList>
    </citation>
    <scope>NUCLEOTIDE SEQUENCE</scope>
    <source>
        <strain evidence="5">NC_groundwater_1664_Pr3_B-0.1um_52_9</strain>
    </source>
</reference>
<dbReference type="InterPro" id="IPR050554">
    <property type="entry name" value="Met_Synthase/Corrinoid"/>
</dbReference>
<dbReference type="Pfam" id="PF00809">
    <property type="entry name" value="Pterin_bind"/>
    <property type="match status" value="1"/>
</dbReference>